<gene>
    <name evidence="2" type="ORF">PHLGIDRAFT_124143</name>
</gene>
<evidence type="ECO:0000256" key="1">
    <source>
        <dbReference type="SAM" id="Phobius"/>
    </source>
</evidence>
<organism evidence="2 3">
    <name type="scientific">Phlebiopsis gigantea (strain 11061_1 CR5-6)</name>
    <name type="common">White-rot fungus</name>
    <name type="synonym">Peniophora gigantea</name>
    <dbReference type="NCBI Taxonomy" id="745531"/>
    <lineage>
        <taxon>Eukaryota</taxon>
        <taxon>Fungi</taxon>
        <taxon>Dikarya</taxon>
        <taxon>Basidiomycota</taxon>
        <taxon>Agaricomycotina</taxon>
        <taxon>Agaricomycetes</taxon>
        <taxon>Polyporales</taxon>
        <taxon>Phanerochaetaceae</taxon>
        <taxon>Phlebiopsis</taxon>
    </lineage>
</organism>
<dbReference type="EMBL" id="KN840440">
    <property type="protein sequence ID" value="KIP12218.1"/>
    <property type="molecule type" value="Genomic_DNA"/>
</dbReference>
<keyword evidence="3" id="KW-1185">Reference proteome</keyword>
<evidence type="ECO:0000313" key="2">
    <source>
        <dbReference type="EMBL" id="KIP12218.1"/>
    </source>
</evidence>
<evidence type="ECO:0000313" key="3">
    <source>
        <dbReference type="Proteomes" id="UP000053257"/>
    </source>
</evidence>
<keyword evidence="1" id="KW-0812">Transmembrane</keyword>
<keyword evidence="1" id="KW-1133">Transmembrane helix</keyword>
<reference evidence="2 3" key="1">
    <citation type="journal article" date="2014" name="PLoS Genet.">
        <title>Analysis of the Phlebiopsis gigantea genome, transcriptome and secretome provides insight into its pioneer colonization strategies of wood.</title>
        <authorList>
            <person name="Hori C."/>
            <person name="Ishida T."/>
            <person name="Igarashi K."/>
            <person name="Samejima M."/>
            <person name="Suzuki H."/>
            <person name="Master E."/>
            <person name="Ferreira P."/>
            <person name="Ruiz-Duenas F.J."/>
            <person name="Held B."/>
            <person name="Canessa P."/>
            <person name="Larrondo L.F."/>
            <person name="Schmoll M."/>
            <person name="Druzhinina I.S."/>
            <person name="Kubicek C.P."/>
            <person name="Gaskell J.A."/>
            <person name="Kersten P."/>
            <person name="St John F."/>
            <person name="Glasner J."/>
            <person name="Sabat G."/>
            <person name="Splinter BonDurant S."/>
            <person name="Syed K."/>
            <person name="Yadav J."/>
            <person name="Mgbeahuruike A.C."/>
            <person name="Kovalchuk A."/>
            <person name="Asiegbu F.O."/>
            <person name="Lackner G."/>
            <person name="Hoffmeister D."/>
            <person name="Rencoret J."/>
            <person name="Gutierrez A."/>
            <person name="Sun H."/>
            <person name="Lindquist E."/>
            <person name="Barry K."/>
            <person name="Riley R."/>
            <person name="Grigoriev I.V."/>
            <person name="Henrissat B."/>
            <person name="Kues U."/>
            <person name="Berka R.M."/>
            <person name="Martinez A.T."/>
            <person name="Covert S.F."/>
            <person name="Blanchette R.A."/>
            <person name="Cullen D."/>
        </authorList>
    </citation>
    <scope>NUCLEOTIDE SEQUENCE [LARGE SCALE GENOMIC DNA]</scope>
    <source>
        <strain evidence="2 3">11061_1 CR5-6</strain>
    </source>
</reference>
<sequence>MPDNFVFTSLFFSIGELYANSFLVSLNLRDSFRKDTAVMSLNIPMARIQLGHTGNPTHPNDSTLENSEQQIGTMDSVMAIEPKITPV</sequence>
<dbReference type="Proteomes" id="UP000053257">
    <property type="component" value="Unassembled WGS sequence"/>
</dbReference>
<proteinExistence type="predicted"/>
<keyword evidence="1" id="KW-0472">Membrane</keyword>
<accession>A0A0C3PW77</accession>
<dbReference type="HOGENOM" id="CLU_2484082_0_0_1"/>
<feature type="transmembrane region" description="Helical" evidence="1">
    <location>
        <begin position="6"/>
        <end position="26"/>
    </location>
</feature>
<dbReference type="AlphaFoldDB" id="A0A0C3PW77"/>
<protein>
    <submittedName>
        <fullName evidence="2">Uncharacterized protein</fullName>
    </submittedName>
</protein>
<name>A0A0C3PW77_PHLG1</name>